<dbReference type="Gene3D" id="3.30.310.70">
    <property type="entry name" value="TT1751-like domain"/>
    <property type="match status" value="1"/>
</dbReference>
<dbReference type="CDD" id="cd14797">
    <property type="entry name" value="DUF302"/>
    <property type="match status" value="1"/>
</dbReference>
<gene>
    <name evidence="2" type="ORF">B0H15DRAFT_829058</name>
</gene>
<dbReference type="InterPro" id="IPR035923">
    <property type="entry name" value="TT1751-like_sf"/>
</dbReference>
<dbReference type="InterPro" id="IPR005180">
    <property type="entry name" value="DUF302"/>
</dbReference>
<evidence type="ECO:0000259" key="1">
    <source>
        <dbReference type="Pfam" id="PF03625"/>
    </source>
</evidence>
<evidence type="ECO:0000313" key="3">
    <source>
        <dbReference type="Proteomes" id="UP001222325"/>
    </source>
</evidence>
<evidence type="ECO:0000313" key="2">
    <source>
        <dbReference type="EMBL" id="KAJ7095336.1"/>
    </source>
</evidence>
<name>A0AAD6UA51_9AGAR</name>
<organism evidence="2 3">
    <name type="scientific">Mycena belliarum</name>
    <dbReference type="NCBI Taxonomy" id="1033014"/>
    <lineage>
        <taxon>Eukaryota</taxon>
        <taxon>Fungi</taxon>
        <taxon>Dikarya</taxon>
        <taxon>Basidiomycota</taxon>
        <taxon>Agaricomycotina</taxon>
        <taxon>Agaricomycetes</taxon>
        <taxon>Agaricomycetidae</taxon>
        <taxon>Agaricales</taxon>
        <taxon>Marasmiineae</taxon>
        <taxon>Mycenaceae</taxon>
        <taxon>Mycena</taxon>
    </lineage>
</organism>
<comment type="caution">
    <text evidence="2">The sequence shown here is derived from an EMBL/GenBank/DDBJ whole genome shotgun (WGS) entry which is preliminary data.</text>
</comment>
<sequence>MLQHRAQALRRLLGLHALPEMPSTVKTVSSHSFQLVNWSTPLAMPEVISRLNMELGKPAAGVSRISLQGATSKEDFQARVEKLLGPSGFMYFNETHFGFLTLFSNTPQAVMYVLGNPLIAQSILQHDLRVANNVPPRVLVLEKADGTGTDIIYHLPSSVMVLDDNTAAEGLKIATQALDKKLESLIERITVI</sequence>
<reference evidence="2" key="1">
    <citation type="submission" date="2023-03" db="EMBL/GenBank/DDBJ databases">
        <title>Massive genome expansion in bonnet fungi (Mycena s.s.) driven by repeated elements and novel gene families across ecological guilds.</title>
        <authorList>
            <consortium name="Lawrence Berkeley National Laboratory"/>
            <person name="Harder C.B."/>
            <person name="Miyauchi S."/>
            <person name="Viragh M."/>
            <person name="Kuo A."/>
            <person name="Thoen E."/>
            <person name="Andreopoulos B."/>
            <person name="Lu D."/>
            <person name="Skrede I."/>
            <person name="Drula E."/>
            <person name="Henrissat B."/>
            <person name="Morin E."/>
            <person name="Kohler A."/>
            <person name="Barry K."/>
            <person name="LaButti K."/>
            <person name="Morin E."/>
            <person name="Salamov A."/>
            <person name="Lipzen A."/>
            <person name="Mereny Z."/>
            <person name="Hegedus B."/>
            <person name="Baldrian P."/>
            <person name="Stursova M."/>
            <person name="Weitz H."/>
            <person name="Taylor A."/>
            <person name="Grigoriev I.V."/>
            <person name="Nagy L.G."/>
            <person name="Martin F."/>
            <person name="Kauserud H."/>
        </authorList>
    </citation>
    <scope>NUCLEOTIDE SEQUENCE</scope>
    <source>
        <strain evidence="2">CBHHK173m</strain>
    </source>
</reference>
<dbReference type="Proteomes" id="UP001222325">
    <property type="component" value="Unassembled WGS sequence"/>
</dbReference>
<feature type="domain" description="DUF302" evidence="1">
    <location>
        <begin position="107"/>
        <end position="154"/>
    </location>
</feature>
<proteinExistence type="predicted"/>
<keyword evidence="3" id="KW-1185">Reference proteome</keyword>
<dbReference type="EMBL" id="JARJCN010000013">
    <property type="protein sequence ID" value="KAJ7095336.1"/>
    <property type="molecule type" value="Genomic_DNA"/>
</dbReference>
<dbReference type="AlphaFoldDB" id="A0AAD6UA51"/>
<dbReference type="Pfam" id="PF03625">
    <property type="entry name" value="DUF302"/>
    <property type="match status" value="1"/>
</dbReference>
<accession>A0AAD6UA51</accession>
<protein>
    <recommendedName>
        <fullName evidence="1">DUF302 domain-containing protein</fullName>
    </recommendedName>
</protein>
<dbReference type="SUPFAM" id="SSF103247">
    <property type="entry name" value="TT1751-like"/>
    <property type="match status" value="1"/>
</dbReference>